<feature type="region of interest" description="Disordered" evidence="2">
    <location>
        <begin position="132"/>
        <end position="169"/>
    </location>
</feature>
<name>A0AAV5JZU6_9ROSI</name>
<feature type="compositionally biased region" description="Low complexity" evidence="2">
    <location>
        <begin position="527"/>
        <end position="536"/>
    </location>
</feature>
<evidence type="ECO:0000313" key="5">
    <source>
        <dbReference type="Proteomes" id="UP001054252"/>
    </source>
</evidence>
<feature type="compositionally biased region" description="Low complexity" evidence="2">
    <location>
        <begin position="506"/>
        <end position="515"/>
    </location>
</feature>
<dbReference type="EMBL" id="BPVZ01000044">
    <property type="protein sequence ID" value="GKV15790.1"/>
    <property type="molecule type" value="Genomic_DNA"/>
</dbReference>
<feature type="region of interest" description="Disordered" evidence="2">
    <location>
        <begin position="500"/>
        <end position="538"/>
    </location>
</feature>
<organism evidence="4 5">
    <name type="scientific">Rubroshorea leprosula</name>
    <dbReference type="NCBI Taxonomy" id="152421"/>
    <lineage>
        <taxon>Eukaryota</taxon>
        <taxon>Viridiplantae</taxon>
        <taxon>Streptophyta</taxon>
        <taxon>Embryophyta</taxon>
        <taxon>Tracheophyta</taxon>
        <taxon>Spermatophyta</taxon>
        <taxon>Magnoliopsida</taxon>
        <taxon>eudicotyledons</taxon>
        <taxon>Gunneridae</taxon>
        <taxon>Pentapetalae</taxon>
        <taxon>rosids</taxon>
        <taxon>malvids</taxon>
        <taxon>Malvales</taxon>
        <taxon>Dipterocarpaceae</taxon>
        <taxon>Rubroshorea</taxon>
    </lineage>
</organism>
<dbReference type="Proteomes" id="UP001054252">
    <property type="component" value="Unassembled WGS sequence"/>
</dbReference>
<evidence type="ECO:0000256" key="1">
    <source>
        <dbReference type="SAM" id="Coils"/>
    </source>
</evidence>
<sequence length="813" mass="89539">MKSEVLRFITNLTHGRSGRLEDNVAWSDVYIHAGFLPSMRGEAGAKTGVSSVLIGELSGSAKAISHNGFPIVDPRRAYSGQAGPFQPVKTVPIERRSRLFLEFSAKGQPVSDIQVKMSSFTMQENFEDLPRTITSESSASSSAGGGSGDHRSSTSSSDMSVEATPSEARGAEEVGCSVLAISTTAEVVVFEGWESKVINGRLDNLCKAPKTLPVGFRFRTALHHKLANGAAMIMGYKKLEEMVRRYQIPKTILIRAGTPNKWACTVSRTGWVPVYVDHFDPSLCFPLLRLIFDVLVEYKLALTQLTPNSIKFIIGFMLLCERLGVPVRAMVFRSLFLCRLCPSTSGSRWYYISGRGKMMTFTNIRNKVVRWKKQFIFVRDTRTERINNEFAARLSKWRTPNAYMNYPQLTVGDIDLKNQLLDHVKARGLVDLEALVTPEQLVLVGFVNVTNLHAEATSWRGSVNKHKARGTVELGPVPNIKLALTTATYCTGAQFVPPKTSMRSQPASAAAVRPANVPPAPTREVAEPAPASSSASGPRIAYSESFSYVRTDCQAAMAFSYTVALFECDSKMANRAASTKSRADELARKVNELREELEKAQAEKSGIQAAKEEAVRAEDRAKKAESDKEKAFYELNSLKDRVAKADQHVTRTEASLEQSKKHHQRAIYFAWAQGAEWLVGADMFQDADAVASANTTTDIFNEIRGKVLRQLADFPISELAFFEGEEMDEQAKRLTPPADTQVKLKWELNEEGLLVWPPSVVEKGEDTVGLPNFDAWVANPQEVPAEPYSTPPSSQPTIAAAPALSPPDRSSLA</sequence>
<dbReference type="InterPro" id="IPR007321">
    <property type="entry name" value="Transposase_28"/>
</dbReference>
<accession>A0AAV5JZU6</accession>
<keyword evidence="5" id="KW-1185">Reference proteome</keyword>
<evidence type="ECO:0000313" key="4">
    <source>
        <dbReference type="EMBL" id="GKV15790.1"/>
    </source>
</evidence>
<protein>
    <recommendedName>
        <fullName evidence="3">Transposase (putative) gypsy type domain-containing protein</fullName>
    </recommendedName>
</protein>
<gene>
    <name evidence="4" type="ORF">SLEP1_g26541</name>
</gene>
<dbReference type="AlphaFoldDB" id="A0AAV5JZU6"/>
<keyword evidence="1" id="KW-0175">Coiled coil</keyword>
<feature type="domain" description="Transposase (putative) gypsy type" evidence="3">
    <location>
        <begin position="274"/>
        <end position="338"/>
    </location>
</feature>
<comment type="caution">
    <text evidence="4">The sequence shown here is derived from an EMBL/GenBank/DDBJ whole genome shotgun (WGS) entry which is preliminary data.</text>
</comment>
<proteinExistence type="predicted"/>
<evidence type="ECO:0000256" key="2">
    <source>
        <dbReference type="SAM" id="MobiDB-lite"/>
    </source>
</evidence>
<reference evidence="4 5" key="1">
    <citation type="journal article" date="2021" name="Commun. Biol.">
        <title>The genome of Shorea leprosula (Dipterocarpaceae) highlights the ecological relevance of drought in aseasonal tropical rainforests.</title>
        <authorList>
            <person name="Ng K.K.S."/>
            <person name="Kobayashi M.J."/>
            <person name="Fawcett J.A."/>
            <person name="Hatakeyama M."/>
            <person name="Paape T."/>
            <person name="Ng C.H."/>
            <person name="Ang C.C."/>
            <person name="Tnah L.H."/>
            <person name="Lee C.T."/>
            <person name="Nishiyama T."/>
            <person name="Sese J."/>
            <person name="O'Brien M.J."/>
            <person name="Copetti D."/>
            <person name="Mohd Noor M.I."/>
            <person name="Ong R.C."/>
            <person name="Putra M."/>
            <person name="Sireger I.Z."/>
            <person name="Indrioko S."/>
            <person name="Kosugi Y."/>
            <person name="Izuno A."/>
            <person name="Isagi Y."/>
            <person name="Lee S.L."/>
            <person name="Shimizu K.K."/>
        </authorList>
    </citation>
    <scope>NUCLEOTIDE SEQUENCE [LARGE SCALE GENOMIC DNA]</scope>
    <source>
        <strain evidence="4">214</strain>
    </source>
</reference>
<dbReference type="Pfam" id="PF04195">
    <property type="entry name" value="Transposase_28"/>
    <property type="match status" value="1"/>
</dbReference>
<evidence type="ECO:0000259" key="3">
    <source>
        <dbReference type="Pfam" id="PF04195"/>
    </source>
</evidence>
<feature type="coiled-coil region" evidence="1">
    <location>
        <begin position="576"/>
        <end position="641"/>
    </location>
</feature>
<feature type="region of interest" description="Disordered" evidence="2">
    <location>
        <begin position="781"/>
        <end position="813"/>
    </location>
</feature>